<dbReference type="Proteomes" id="UP001278766">
    <property type="component" value="Unassembled WGS sequence"/>
</dbReference>
<sequence length="306" mass="32438">MELPGSKEPSATEPPSRPSGASGSQSPTLDSASMSPPFSPPRSPWVVRTPLGVGAPLTFGSIDETCNNGFMSGAAIHLHLSTSPPFSPPRSPWAIRSPLNLGSDDEVHGNDAISGGTTPHSEASATGAEFHWNWEDDGDMEAESDSDSGTITPRGPPGSMTPVYDPSASQISTYSLTNLPDDDALRIIPAAEVRAQAVAIPAVVVARRQGYPHRFNNYEELPLVNAHPLIEQPLTPDGPYVAGSPPGPARIITNELDRSTPEPVYHDPTKPIPPGSTNHPFSKAEFRGRDRTQPTGLEGGFEDMDV</sequence>
<keyword evidence="2" id="KW-0378">Hydrolase</keyword>
<dbReference type="EMBL" id="JAUEPN010000005">
    <property type="protein sequence ID" value="KAK3294250.1"/>
    <property type="molecule type" value="Genomic_DNA"/>
</dbReference>
<reference evidence="4" key="2">
    <citation type="submission" date="2023-06" db="EMBL/GenBank/DDBJ databases">
        <authorList>
            <consortium name="Lawrence Berkeley National Laboratory"/>
            <person name="Haridas S."/>
            <person name="Hensen N."/>
            <person name="Bonometti L."/>
            <person name="Westerberg I."/>
            <person name="Brannstrom I.O."/>
            <person name="Guillou S."/>
            <person name="Cros-Aarteil S."/>
            <person name="Calhoun S."/>
            <person name="Kuo A."/>
            <person name="Mondo S."/>
            <person name="Pangilinan J."/>
            <person name="Riley R."/>
            <person name="Labutti K."/>
            <person name="Andreopoulos B."/>
            <person name="Lipzen A."/>
            <person name="Chen C."/>
            <person name="Yanf M."/>
            <person name="Daum C."/>
            <person name="Ng V."/>
            <person name="Clum A."/>
            <person name="Steindorff A."/>
            <person name="Ohm R."/>
            <person name="Martin F."/>
            <person name="Silar P."/>
            <person name="Natvig D."/>
            <person name="Lalanne C."/>
            <person name="Gautier V."/>
            <person name="Ament-Velasquez S.L."/>
            <person name="Kruys A."/>
            <person name="Hutchinson M.I."/>
            <person name="Powell A.J."/>
            <person name="Barry K."/>
            <person name="Miller A.N."/>
            <person name="Grigoriev I.V."/>
            <person name="Debuchy R."/>
            <person name="Gladieux P."/>
            <person name="Thoren M.H."/>
            <person name="Johannesson H."/>
        </authorList>
    </citation>
    <scope>NUCLEOTIDE SEQUENCE</scope>
    <source>
        <strain evidence="4">CBS 168.71</strain>
    </source>
</reference>
<dbReference type="GO" id="GO:0004521">
    <property type="term" value="F:RNA endonuclease activity"/>
    <property type="evidence" value="ECO:0007669"/>
    <property type="project" value="InterPro"/>
</dbReference>
<dbReference type="GO" id="GO:0003723">
    <property type="term" value="F:RNA binding"/>
    <property type="evidence" value="ECO:0007669"/>
    <property type="project" value="InterPro"/>
</dbReference>
<feature type="compositionally biased region" description="Acidic residues" evidence="3">
    <location>
        <begin position="137"/>
        <end position="146"/>
    </location>
</feature>
<evidence type="ECO:0000313" key="4">
    <source>
        <dbReference type="EMBL" id="KAK3294250.1"/>
    </source>
</evidence>
<feature type="compositionally biased region" description="Polar residues" evidence="3">
    <location>
        <begin position="115"/>
        <end position="124"/>
    </location>
</feature>
<dbReference type="Gene3D" id="3.10.450.30">
    <property type="entry name" value="Microbial ribonucleases"/>
    <property type="match status" value="1"/>
</dbReference>
<evidence type="ECO:0000256" key="1">
    <source>
        <dbReference type="ARBA" id="ARBA00022722"/>
    </source>
</evidence>
<feature type="compositionally biased region" description="Basic and acidic residues" evidence="3">
    <location>
        <begin position="282"/>
        <end position="292"/>
    </location>
</feature>
<feature type="region of interest" description="Disordered" evidence="3">
    <location>
        <begin position="1"/>
        <end position="43"/>
    </location>
</feature>
<name>A0AAE0HD00_9PEZI</name>
<protein>
    <submittedName>
        <fullName evidence="4">Uncharacterized protein</fullName>
    </submittedName>
</protein>
<dbReference type="SUPFAM" id="SSF53933">
    <property type="entry name" value="Microbial ribonucleases"/>
    <property type="match status" value="1"/>
</dbReference>
<dbReference type="AlphaFoldDB" id="A0AAE0HD00"/>
<gene>
    <name evidence="4" type="ORF">B0H64DRAFT_400212</name>
</gene>
<comment type="caution">
    <text evidence="4">The sequence shown here is derived from an EMBL/GenBank/DDBJ whole genome shotgun (WGS) entry which is preliminary data.</text>
</comment>
<organism evidence="4 5">
    <name type="scientific">Chaetomium fimeti</name>
    <dbReference type="NCBI Taxonomy" id="1854472"/>
    <lineage>
        <taxon>Eukaryota</taxon>
        <taxon>Fungi</taxon>
        <taxon>Dikarya</taxon>
        <taxon>Ascomycota</taxon>
        <taxon>Pezizomycotina</taxon>
        <taxon>Sordariomycetes</taxon>
        <taxon>Sordariomycetidae</taxon>
        <taxon>Sordariales</taxon>
        <taxon>Chaetomiaceae</taxon>
        <taxon>Chaetomium</taxon>
    </lineage>
</organism>
<evidence type="ECO:0000256" key="2">
    <source>
        <dbReference type="ARBA" id="ARBA00022801"/>
    </source>
</evidence>
<evidence type="ECO:0000256" key="3">
    <source>
        <dbReference type="SAM" id="MobiDB-lite"/>
    </source>
</evidence>
<dbReference type="GO" id="GO:0016787">
    <property type="term" value="F:hydrolase activity"/>
    <property type="evidence" value="ECO:0007669"/>
    <property type="project" value="UniProtKB-KW"/>
</dbReference>
<feature type="region of interest" description="Disordered" evidence="3">
    <location>
        <begin position="259"/>
        <end position="306"/>
    </location>
</feature>
<dbReference type="GeneID" id="87840996"/>
<keyword evidence="5" id="KW-1185">Reference proteome</keyword>
<reference evidence="4" key="1">
    <citation type="journal article" date="2023" name="Mol. Phylogenet. Evol.">
        <title>Genome-scale phylogeny and comparative genomics of the fungal order Sordariales.</title>
        <authorList>
            <person name="Hensen N."/>
            <person name="Bonometti L."/>
            <person name="Westerberg I."/>
            <person name="Brannstrom I.O."/>
            <person name="Guillou S."/>
            <person name="Cros-Aarteil S."/>
            <person name="Calhoun S."/>
            <person name="Haridas S."/>
            <person name="Kuo A."/>
            <person name="Mondo S."/>
            <person name="Pangilinan J."/>
            <person name="Riley R."/>
            <person name="LaButti K."/>
            <person name="Andreopoulos B."/>
            <person name="Lipzen A."/>
            <person name="Chen C."/>
            <person name="Yan M."/>
            <person name="Daum C."/>
            <person name="Ng V."/>
            <person name="Clum A."/>
            <person name="Steindorff A."/>
            <person name="Ohm R.A."/>
            <person name="Martin F."/>
            <person name="Silar P."/>
            <person name="Natvig D.O."/>
            <person name="Lalanne C."/>
            <person name="Gautier V."/>
            <person name="Ament-Velasquez S.L."/>
            <person name="Kruys A."/>
            <person name="Hutchinson M.I."/>
            <person name="Powell A.J."/>
            <person name="Barry K."/>
            <person name="Miller A.N."/>
            <person name="Grigoriev I.V."/>
            <person name="Debuchy R."/>
            <person name="Gladieux P."/>
            <person name="Hiltunen Thoren M."/>
            <person name="Johannesson H."/>
        </authorList>
    </citation>
    <scope>NUCLEOTIDE SEQUENCE</scope>
    <source>
        <strain evidence="4">CBS 168.71</strain>
    </source>
</reference>
<dbReference type="Pfam" id="PF00545">
    <property type="entry name" value="Ribonuclease"/>
    <property type="match status" value="1"/>
</dbReference>
<feature type="compositionally biased region" description="Basic and acidic residues" evidence="3">
    <location>
        <begin position="259"/>
        <end position="269"/>
    </location>
</feature>
<dbReference type="InterPro" id="IPR016191">
    <property type="entry name" value="Ribonuclease/ribotoxin"/>
</dbReference>
<evidence type="ECO:0000313" key="5">
    <source>
        <dbReference type="Proteomes" id="UP001278766"/>
    </source>
</evidence>
<feature type="region of interest" description="Disordered" evidence="3">
    <location>
        <begin position="102"/>
        <end position="124"/>
    </location>
</feature>
<proteinExistence type="predicted"/>
<keyword evidence="1" id="KW-0540">Nuclease</keyword>
<feature type="compositionally biased region" description="Polar residues" evidence="3">
    <location>
        <begin position="19"/>
        <end position="30"/>
    </location>
</feature>
<dbReference type="RefSeq" id="XP_062657764.1">
    <property type="nucleotide sequence ID" value="XM_062804048.1"/>
</dbReference>
<accession>A0AAE0HD00</accession>
<dbReference type="InterPro" id="IPR000026">
    <property type="entry name" value="N1-like"/>
</dbReference>
<feature type="region of interest" description="Disordered" evidence="3">
    <location>
        <begin position="137"/>
        <end position="167"/>
    </location>
</feature>